<sequence length="100" mass="11250">MAVIIIVKDQYGLKHECKVLLDSDSQLNFITSAMIKKFGLPCTELDSIVKIAKLIVGRLSAPSYSTQQDSQYNSLLITNKQLHKQVSVSGKILFILYYKN</sequence>
<dbReference type="EMBL" id="KZ288406">
    <property type="protein sequence ID" value="PBC26131.1"/>
    <property type="molecule type" value="Genomic_DNA"/>
</dbReference>
<accession>A0A2A3E4X6</accession>
<dbReference type="OrthoDB" id="7693031at2759"/>
<proteinExistence type="predicted"/>
<reference evidence="1 2" key="1">
    <citation type="submission" date="2014-07" db="EMBL/GenBank/DDBJ databases">
        <title>Genomic and transcriptomic analysis on Apis cerana provide comprehensive insights into honey bee biology.</title>
        <authorList>
            <person name="Diao Q."/>
            <person name="Sun L."/>
            <person name="Zheng H."/>
            <person name="Zheng H."/>
            <person name="Xu S."/>
            <person name="Wang S."/>
            <person name="Zeng Z."/>
            <person name="Hu F."/>
            <person name="Su S."/>
            <person name="Wu J."/>
        </authorList>
    </citation>
    <scope>NUCLEOTIDE SEQUENCE [LARGE SCALE GENOMIC DNA]</scope>
    <source>
        <tissue evidence="1">Pupae without intestine</tissue>
    </source>
</reference>
<protein>
    <submittedName>
        <fullName evidence="1">Uncharacterized protein</fullName>
    </submittedName>
</protein>
<name>A0A2A3E4X6_APICC</name>
<organism evidence="1 2">
    <name type="scientific">Apis cerana cerana</name>
    <name type="common">Oriental honeybee</name>
    <dbReference type="NCBI Taxonomy" id="94128"/>
    <lineage>
        <taxon>Eukaryota</taxon>
        <taxon>Metazoa</taxon>
        <taxon>Ecdysozoa</taxon>
        <taxon>Arthropoda</taxon>
        <taxon>Hexapoda</taxon>
        <taxon>Insecta</taxon>
        <taxon>Pterygota</taxon>
        <taxon>Neoptera</taxon>
        <taxon>Endopterygota</taxon>
        <taxon>Hymenoptera</taxon>
        <taxon>Apocrita</taxon>
        <taxon>Aculeata</taxon>
        <taxon>Apoidea</taxon>
        <taxon>Anthophila</taxon>
        <taxon>Apidae</taxon>
        <taxon>Apis</taxon>
    </lineage>
</organism>
<dbReference type="Proteomes" id="UP000242457">
    <property type="component" value="Unassembled WGS sequence"/>
</dbReference>
<dbReference type="AlphaFoldDB" id="A0A2A3E4X6"/>
<evidence type="ECO:0000313" key="2">
    <source>
        <dbReference type="Proteomes" id="UP000242457"/>
    </source>
</evidence>
<keyword evidence="2" id="KW-1185">Reference proteome</keyword>
<evidence type="ECO:0000313" key="1">
    <source>
        <dbReference type="EMBL" id="PBC26131.1"/>
    </source>
</evidence>
<gene>
    <name evidence="1" type="ORF">APICC_01454</name>
</gene>